<dbReference type="STRING" id="1331196.A0A1B9IEB6"/>
<sequence>MSQVTFLDDARYPGPSIHEASAEIAGLPTQDELDAYPRMYTWGELKEVIVSGQLEKLMRNKEMQVRYNIWMNGIREKYGSTGDFESTSRIALNAYPRNTRSGSICLCELTLYIHGIENYLKQGRLPFPQSAAEPTYEPNGSSSSIPHDYLTYDAGKGFDESKYAVLTNDWPYNVPYGVRHLCVWSKLPIAHRSLVNDDPASWTKIAEEGLGGFTGVIPFTPAEKPAQTATNGTTPPHPFGWGATQLSDYQSDSWLAVDLMFGGKEMREWAGKQYTSKGGQEVQKMVEALWDVRGWECLWFVNPPRIQSVPGLSHFHVFARRKTPEEIDAAEMIWGKGDKPEHQ</sequence>
<dbReference type="GO" id="GO:0006044">
    <property type="term" value="P:N-acetylglucosamine metabolic process"/>
    <property type="evidence" value="ECO:0007669"/>
    <property type="project" value="TreeGrafter"/>
</dbReference>
<name>A0A1B9IEB6_9TREE</name>
<evidence type="ECO:0000313" key="1">
    <source>
        <dbReference type="EMBL" id="OCF53979.1"/>
    </source>
</evidence>
<proteinExistence type="predicted"/>
<organism evidence="1 2">
    <name type="scientific">Kwoniella mangroviensis CBS 10435</name>
    <dbReference type="NCBI Taxonomy" id="1331196"/>
    <lineage>
        <taxon>Eukaryota</taxon>
        <taxon>Fungi</taxon>
        <taxon>Dikarya</taxon>
        <taxon>Basidiomycota</taxon>
        <taxon>Agaricomycotina</taxon>
        <taxon>Tremellomycetes</taxon>
        <taxon>Tremellales</taxon>
        <taxon>Cryptococcaceae</taxon>
        <taxon>Kwoniella</taxon>
    </lineage>
</organism>
<dbReference type="OrthoDB" id="498286at2759"/>
<dbReference type="GO" id="GO:0005737">
    <property type="term" value="C:cytoplasm"/>
    <property type="evidence" value="ECO:0007669"/>
    <property type="project" value="TreeGrafter"/>
</dbReference>
<dbReference type="PANTHER" id="PTHR35020:SF2">
    <property type="entry name" value="N-ACETYLGLUCOSAMINE-INDUCED PROTEIN 1"/>
    <property type="match status" value="1"/>
</dbReference>
<dbReference type="InterPro" id="IPR022036">
    <property type="entry name" value="DUF3605"/>
</dbReference>
<dbReference type="AlphaFoldDB" id="A0A1B9IEB6"/>
<evidence type="ECO:0000313" key="2">
    <source>
        <dbReference type="Proteomes" id="UP000092583"/>
    </source>
</evidence>
<dbReference type="Proteomes" id="UP000092583">
    <property type="component" value="Unassembled WGS sequence"/>
</dbReference>
<protein>
    <submittedName>
        <fullName evidence="1">Uncharacterized protein</fullName>
    </submittedName>
</protein>
<dbReference type="Pfam" id="PF12239">
    <property type="entry name" value="DUF3605"/>
    <property type="match status" value="1"/>
</dbReference>
<dbReference type="PANTHER" id="PTHR35020">
    <property type="entry name" value="N-ACETYLGLUCOSAMINE-INDUCED PROTEIN 1"/>
    <property type="match status" value="1"/>
</dbReference>
<dbReference type="EMBL" id="KV700100">
    <property type="protein sequence ID" value="OCF53979.1"/>
    <property type="molecule type" value="Genomic_DNA"/>
</dbReference>
<accession>A0A1B9IEB6</accession>
<reference evidence="1 2" key="1">
    <citation type="submission" date="2013-07" db="EMBL/GenBank/DDBJ databases">
        <title>The Genome Sequence of Kwoniella mangroviensis CBS10435.</title>
        <authorList>
            <consortium name="The Broad Institute Genome Sequencing Platform"/>
            <person name="Cuomo C."/>
            <person name="Litvintseva A."/>
            <person name="Chen Y."/>
            <person name="Heitman J."/>
            <person name="Sun S."/>
            <person name="Springer D."/>
            <person name="Dromer F."/>
            <person name="Young S.K."/>
            <person name="Zeng Q."/>
            <person name="Gargeya S."/>
            <person name="Fitzgerald M."/>
            <person name="Abouelleil A."/>
            <person name="Alvarado L."/>
            <person name="Berlin A.M."/>
            <person name="Chapman S.B."/>
            <person name="Dewar J."/>
            <person name="Goldberg J."/>
            <person name="Griggs A."/>
            <person name="Gujja S."/>
            <person name="Hansen M."/>
            <person name="Howarth C."/>
            <person name="Imamovic A."/>
            <person name="Larimer J."/>
            <person name="McCowan C."/>
            <person name="Murphy C."/>
            <person name="Pearson M."/>
            <person name="Priest M."/>
            <person name="Roberts A."/>
            <person name="Saif S."/>
            <person name="Shea T."/>
            <person name="Sykes S."/>
            <person name="Wortman J."/>
            <person name="Nusbaum C."/>
            <person name="Birren B."/>
        </authorList>
    </citation>
    <scope>NUCLEOTIDE SEQUENCE [LARGE SCALE GENOMIC DNA]</scope>
    <source>
        <strain evidence="1 2">CBS 10435</strain>
    </source>
</reference>
<reference evidence="2" key="2">
    <citation type="submission" date="2013-12" db="EMBL/GenBank/DDBJ databases">
        <title>Evolution of pathogenesis and genome organization in the Tremellales.</title>
        <authorList>
            <person name="Cuomo C."/>
            <person name="Litvintseva A."/>
            <person name="Heitman J."/>
            <person name="Chen Y."/>
            <person name="Sun S."/>
            <person name="Springer D."/>
            <person name="Dromer F."/>
            <person name="Young S."/>
            <person name="Zeng Q."/>
            <person name="Chapman S."/>
            <person name="Gujja S."/>
            <person name="Saif S."/>
            <person name="Birren B."/>
        </authorList>
    </citation>
    <scope>NUCLEOTIDE SEQUENCE [LARGE SCALE GENOMIC DNA]</scope>
    <source>
        <strain evidence="2">CBS 10435</strain>
    </source>
</reference>
<gene>
    <name evidence="1" type="ORF">L486_08536</name>
</gene>
<keyword evidence="2" id="KW-1185">Reference proteome</keyword>